<organism evidence="2 3">
    <name type="scientific">Ameca splendens</name>
    <dbReference type="NCBI Taxonomy" id="208324"/>
    <lineage>
        <taxon>Eukaryota</taxon>
        <taxon>Metazoa</taxon>
        <taxon>Chordata</taxon>
        <taxon>Craniata</taxon>
        <taxon>Vertebrata</taxon>
        <taxon>Euteleostomi</taxon>
        <taxon>Actinopterygii</taxon>
        <taxon>Neopterygii</taxon>
        <taxon>Teleostei</taxon>
        <taxon>Neoteleostei</taxon>
        <taxon>Acanthomorphata</taxon>
        <taxon>Ovalentaria</taxon>
        <taxon>Atherinomorphae</taxon>
        <taxon>Cyprinodontiformes</taxon>
        <taxon>Goodeidae</taxon>
        <taxon>Ameca</taxon>
    </lineage>
</organism>
<name>A0ABV0YTI3_9TELE</name>
<keyword evidence="3" id="KW-1185">Reference proteome</keyword>
<sequence>MSVAPLLEPPVHQASSSSPGIPASFIASMDSLQRSITSLTQHFPDFSAILATSALPLPPAQPDTQSATWLLPLAFTLANAQQGSALGETYFFHLSLLSPHVAHSYSFV</sequence>
<accession>A0ABV0YTI3</accession>
<evidence type="ECO:0000256" key="1">
    <source>
        <dbReference type="SAM" id="MobiDB-lite"/>
    </source>
</evidence>
<feature type="region of interest" description="Disordered" evidence="1">
    <location>
        <begin position="1"/>
        <end position="20"/>
    </location>
</feature>
<comment type="caution">
    <text evidence="2">The sequence shown here is derived from an EMBL/GenBank/DDBJ whole genome shotgun (WGS) entry which is preliminary data.</text>
</comment>
<gene>
    <name evidence="2" type="ORF">AMECASPLE_029717</name>
</gene>
<dbReference type="Proteomes" id="UP001469553">
    <property type="component" value="Unassembled WGS sequence"/>
</dbReference>
<evidence type="ECO:0000313" key="3">
    <source>
        <dbReference type="Proteomes" id="UP001469553"/>
    </source>
</evidence>
<reference evidence="2 3" key="1">
    <citation type="submission" date="2021-06" db="EMBL/GenBank/DDBJ databases">
        <authorList>
            <person name="Palmer J.M."/>
        </authorList>
    </citation>
    <scope>NUCLEOTIDE SEQUENCE [LARGE SCALE GENOMIC DNA]</scope>
    <source>
        <strain evidence="2 3">AS_MEX2019</strain>
        <tissue evidence="2">Muscle</tissue>
    </source>
</reference>
<proteinExistence type="predicted"/>
<evidence type="ECO:0000313" key="2">
    <source>
        <dbReference type="EMBL" id="MEQ2296944.1"/>
    </source>
</evidence>
<dbReference type="EMBL" id="JAHRIP010041056">
    <property type="protein sequence ID" value="MEQ2296944.1"/>
    <property type="molecule type" value="Genomic_DNA"/>
</dbReference>
<protein>
    <submittedName>
        <fullName evidence="2">Uncharacterized protein</fullName>
    </submittedName>
</protein>